<dbReference type="Proteomes" id="UP001303115">
    <property type="component" value="Unassembled WGS sequence"/>
</dbReference>
<gene>
    <name evidence="2" type="ORF">C8A01DRAFT_14033</name>
</gene>
<sequence>MGNTLRRFRTWLHQNIWTNGTEPGLINQDAPSGDVSTQPPPYSQSSGLSALPEDNVLSNARTGTSISAALCVAAVEGGPAVAKAVAAAIAHVAASVAASMSVAAVPATEAQVTARVITTAVTNYAAMVAEEPGKSFANIYEQARESVQAASIPALSEGLPEALANIDHAISSANPWSRVHLASTIAHAVANVTKSVAVVSPEGGRFIADSYATCARDRAARFGNRVRVAADTGSGTRQLLDPASSERPSAGTNPESCEAELQMTQLQAALVALREHAAMVGRDVQAAVALAAVAAGARLGRPADEWPDATCTCSKKAGSCEAVLQAGRLRAVLHALWSYNAMVGNSEAVKALAAVATAAGFPPPREYSDTGQNPGSCNTGVLQAAQGQGIP</sequence>
<comment type="caution">
    <text evidence="2">The sequence shown here is derived from an EMBL/GenBank/DDBJ whole genome shotgun (WGS) entry which is preliminary data.</text>
</comment>
<accession>A0AAN6SUB4</accession>
<protein>
    <submittedName>
        <fullName evidence="2">Uncharacterized protein</fullName>
    </submittedName>
</protein>
<keyword evidence="3" id="KW-1185">Reference proteome</keyword>
<dbReference type="EMBL" id="MU854342">
    <property type="protein sequence ID" value="KAK4042368.1"/>
    <property type="molecule type" value="Genomic_DNA"/>
</dbReference>
<proteinExistence type="predicted"/>
<name>A0AAN6SUB4_9PEZI</name>
<evidence type="ECO:0000256" key="1">
    <source>
        <dbReference type="SAM" id="MobiDB-lite"/>
    </source>
</evidence>
<evidence type="ECO:0000313" key="2">
    <source>
        <dbReference type="EMBL" id="KAK4042368.1"/>
    </source>
</evidence>
<feature type="region of interest" description="Disordered" evidence="1">
    <location>
        <begin position="233"/>
        <end position="255"/>
    </location>
</feature>
<organism evidence="2 3">
    <name type="scientific">Parachaetomium inaequale</name>
    <dbReference type="NCBI Taxonomy" id="2588326"/>
    <lineage>
        <taxon>Eukaryota</taxon>
        <taxon>Fungi</taxon>
        <taxon>Dikarya</taxon>
        <taxon>Ascomycota</taxon>
        <taxon>Pezizomycotina</taxon>
        <taxon>Sordariomycetes</taxon>
        <taxon>Sordariomycetidae</taxon>
        <taxon>Sordariales</taxon>
        <taxon>Chaetomiaceae</taxon>
        <taxon>Parachaetomium</taxon>
    </lineage>
</organism>
<feature type="region of interest" description="Disordered" evidence="1">
    <location>
        <begin position="22"/>
        <end position="50"/>
    </location>
</feature>
<evidence type="ECO:0000313" key="3">
    <source>
        <dbReference type="Proteomes" id="UP001303115"/>
    </source>
</evidence>
<reference evidence="3" key="1">
    <citation type="journal article" date="2023" name="Mol. Phylogenet. Evol.">
        <title>Genome-scale phylogeny and comparative genomics of the fungal order Sordariales.</title>
        <authorList>
            <person name="Hensen N."/>
            <person name="Bonometti L."/>
            <person name="Westerberg I."/>
            <person name="Brannstrom I.O."/>
            <person name="Guillou S."/>
            <person name="Cros-Aarteil S."/>
            <person name="Calhoun S."/>
            <person name="Haridas S."/>
            <person name="Kuo A."/>
            <person name="Mondo S."/>
            <person name="Pangilinan J."/>
            <person name="Riley R."/>
            <person name="LaButti K."/>
            <person name="Andreopoulos B."/>
            <person name="Lipzen A."/>
            <person name="Chen C."/>
            <person name="Yan M."/>
            <person name="Daum C."/>
            <person name="Ng V."/>
            <person name="Clum A."/>
            <person name="Steindorff A."/>
            <person name="Ohm R.A."/>
            <person name="Martin F."/>
            <person name="Silar P."/>
            <person name="Natvig D.O."/>
            <person name="Lalanne C."/>
            <person name="Gautier V."/>
            <person name="Ament-Velasquez S.L."/>
            <person name="Kruys A."/>
            <person name="Hutchinson M.I."/>
            <person name="Powell A.J."/>
            <person name="Barry K."/>
            <person name="Miller A.N."/>
            <person name="Grigoriev I.V."/>
            <person name="Debuchy R."/>
            <person name="Gladieux P."/>
            <person name="Hiltunen Thoren M."/>
            <person name="Johannesson H."/>
        </authorList>
    </citation>
    <scope>NUCLEOTIDE SEQUENCE [LARGE SCALE GENOMIC DNA]</scope>
    <source>
        <strain evidence="3">CBS 284.82</strain>
    </source>
</reference>
<feature type="compositionally biased region" description="Polar residues" evidence="1">
    <location>
        <begin position="246"/>
        <end position="255"/>
    </location>
</feature>
<dbReference type="AlphaFoldDB" id="A0AAN6SUB4"/>